<feature type="region of interest" description="Disordered" evidence="4">
    <location>
        <begin position="295"/>
        <end position="316"/>
    </location>
</feature>
<dbReference type="PRINTS" id="PR00685">
    <property type="entry name" value="TIFACTORIIB"/>
</dbReference>
<name>A0ABR2WI89_9FUNG</name>
<proteinExistence type="inferred from homology"/>
<feature type="domain" description="Cyclin-like" evidence="5">
    <location>
        <begin position="181"/>
        <end position="272"/>
    </location>
</feature>
<evidence type="ECO:0000256" key="1">
    <source>
        <dbReference type="ARBA" id="ARBA00023015"/>
    </source>
</evidence>
<accession>A0ABR2WI89</accession>
<dbReference type="InterPro" id="IPR006671">
    <property type="entry name" value="Cyclin_N"/>
</dbReference>
<dbReference type="EMBL" id="JASJQH010001491">
    <property type="protein sequence ID" value="KAK9761224.1"/>
    <property type="molecule type" value="Genomic_DNA"/>
</dbReference>
<dbReference type="PANTHER" id="PTHR10026">
    <property type="entry name" value="CYCLIN"/>
    <property type="match status" value="1"/>
</dbReference>
<dbReference type="InterPro" id="IPR036915">
    <property type="entry name" value="Cyclin-like_sf"/>
</dbReference>
<gene>
    <name evidence="6" type="primary">CTK2</name>
    <name evidence="6" type="ORF">K7432_014026</name>
</gene>
<evidence type="ECO:0000256" key="3">
    <source>
        <dbReference type="RuleBase" id="RU000383"/>
    </source>
</evidence>
<keyword evidence="6" id="KW-0326">Glycosidase</keyword>
<keyword evidence="6" id="KW-0418">Kinase</keyword>
<organism evidence="6 7">
    <name type="scientific">Basidiobolus ranarum</name>
    <dbReference type="NCBI Taxonomy" id="34480"/>
    <lineage>
        <taxon>Eukaryota</taxon>
        <taxon>Fungi</taxon>
        <taxon>Fungi incertae sedis</taxon>
        <taxon>Zoopagomycota</taxon>
        <taxon>Entomophthoromycotina</taxon>
        <taxon>Basidiobolomycetes</taxon>
        <taxon>Basidiobolales</taxon>
        <taxon>Basidiobolaceae</taxon>
        <taxon>Basidiobolus</taxon>
    </lineage>
</organism>
<dbReference type="InterPro" id="IPR013763">
    <property type="entry name" value="Cyclin-like_dom"/>
</dbReference>
<dbReference type="InterPro" id="IPR043198">
    <property type="entry name" value="Cyclin/Ssn8"/>
</dbReference>
<dbReference type="CDD" id="cd20546">
    <property type="entry name" value="CYCLIN_SpCG1C_ScCTK2-like_rpt2"/>
    <property type="match status" value="1"/>
</dbReference>
<evidence type="ECO:0000259" key="5">
    <source>
        <dbReference type="SMART" id="SM00385"/>
    </source>
</evidence>
<keyword evidence="6" id="KW-0378">Hydrolase</keyword>
<dbReference type="GO" id="GO:0016301">
    <property type="term" value="F:kinase activity"/>
    <property type="evidence" value="ECO:0007669"/>
    <property type="project" value="UniProtKB-KW"/>
</dbReference>
<feature type="domain" description="Cyclin-like" evidence="5">
    <location>
        <begin position="70"/>
        <end position="168"/>
    </location>
</feature>
<reference evidence="6 7" key="1">
    <citation type="submission" date="2023-04" db="EMBL/GenBank/DDBJ databases">
        <title>Genome of Basidiobolus ranarum AG-B5.</title>
        <authorList>
            <person name="Stajich J.E."/>
            <person name="Carter-House D."/>
            <person name="Gryganskyi A."/>
        </authorList>
    </citation>
    <scope>NUCLEOTIDE SEQUENCE [LARGE SCALE GENOMIC DNA]</scope>
    <source>
        <strain evidence="6 7">AG-B5</strain>
    </source>
</reference>
<protein>
    <submittedName>
        <fullName evidence="6">RNA polymerase II C-terminal domain kinase beta subunit</fullName>
        <ecNumber evidence="6">3.2.1.21</ecNumber>
    </submittedName>
</protein>
<dbReference type="Pfam" id="PF21797">
    <property type="entry name" value="CycT2-like_C"/>
    <property type="match status" value="1"/>
</dbReference>
<dbReference type="SMART" id="SM00385">
    <property type="entry name" value="CYCLIN"/>
    <property type="match status" value="2"/>
</dbReference>
<keyword evidence="1" id="KW-0805">Transcription regulation</keyword>
<feature type="compositionally biased region" description="Polar residues" evidence="4">
    <location>
        <begin position="1"/>
        <end position="20"/>
    </location>
</feature>
<evidence type="ECO:0000256" key="2">
    <source>
        <dbReference type="ARBA" id="ARBA00023163"/>
    </source>
</evidence>
<keyword evidence="6" id="KW-0808">Transferase</keyword>
<dbReference type="GO" id="GO:0008422">
    <property type="term" value="F:beta-glucosidase activity"/>
    <property type="evidence" value="ECO:0007669"/>
    <property type="project" value="UniProtKB-EC"/>
</dbReference>
<evidence type="ECO:0000313" key="7">
    <source>
        <dbReference type="Proteomes" id="UP001479436"/>
    </source>
</evidence>
<keyword evidence="2" id="KW-0804">Transcription</keyword>
<dbReference type="Proteomes" id="UP001479436">
    <property type="component" value="Unassembled WGS sequence"/>
</dbReference>
<comment type="caution">
    <text evidence="6">The sequence shown here is derived from an EMBL/GenBank/DDBJ whole genome shotgun (WGS) entry which is preliminary data.</text>
</comment>
<keyword evidence="7" id="KW-1185">Reference proteome</keyword>
<keyword evidence="3" id="KW-0195">Cyclin</keyword>
<evidence type="ECO:0000256" key="4">
    <source>
        <dbReference type="SAM" id="MobiDB-lite"/>
    </source>
</evidence>
<dbReference type="Pfam" id="PF00134">
    <property type="entry name" value="Cyclin_N"/>
    <property type="match status" value="1"/>
</dbReference>
<dbReference type="SUPFAM" id="SSF47954">
    <property type="entry name" value="Cyclin-like"/>
    <property type="match status" value="2"/>
</dbReference>
<sequence>MSTNTRSPKSTTHNSDTIPSKNDKSEQARKLCVERHSHIYFTKEELTENPSLRDNVPIRKEMKTRVHCCNFIVHSGKLLGFPQRTLSTAQLLYHRFYLFYSLNDFSPMTVSIACLFVACKIEETFKKLSDILAATYEVAHPGKHMSLDSPEVEEKRKRIISYERLIIETLCFDFRVQHPFKYIIKFVKKLNGDKKLAQKAWNITVESYKTQLGLQYPPHIIAAGAIHLAVLLSRGKFTIPRTVDGKPWYKALSCHLSDVEDVCCQLLDFYISQADPKDDKLTEYTRVKIELNERAKKRPHLEGHHNGEEPTRRKLDISSTVDTSTVRYFFN</sequence>
<dbReference type="EC" id="3.2.1.21" evidence="6"/>
<evidence type="ECO:0000313" key="6">
    <source>
        <dbReference type="EMBL" id="KAK9761224.1"/>
    </source>
</evidence>
<comment type="similarity">
    <text evidence="3">Belongs to the cyclin family.</text>
</comment>
<dbReference type="InterPro" id="IPR000812">
    <property type="entry name" value="TFIIB"/>
</dbReference>
<feature type="region of interest" description="Disordered" evidence="4">
    <location>
        <begin position="1"/>
        <end position="27"/>
    </location>
</feature>
<dbReference type="Gene3D" id="1.10.472.10">
    <property type="entry name" value="Cyclin-like"/>
    <property type="match status" value="2"/>
</dbReference>